<comment type="pathway">
    <text evidence="2 7">Isoprenoid biosynthesis; isopentenyl diphosphate biosynthesis via DXP pathway; isopentenyl diphosphate from 1-deoxy-D-xylulose 5-phosphate: step 4/6.</text>
</comment>
<evidence type="ECO:0000256" key="6">
    <source>
        <dbReference type="ARBA" id="ARBA00023239"/>
    </source>
</evidence>
<dbReference type="EMBL" id="CP036290">
    <property type="protein sequence ID" value="QDU84079.1"/>
    <property type="molecule type" value="Genomic_DNA"/>
</dbReference>
<dbReference type="Pfam" id="PF02542">
    <property type="entry name" value="YgbB"/>
    <property type="match status" value="1"/>
</dbReference>
<organism evidence="10 11">
    <name type="scientific">Rohdeia mirabilis</name>
    <dbReference type="NCBI Taxonomy" id="2528008"/>
    <lineage>
        <taxon>Bacteria</taxon>
        <taxon>Pseudomonadati</taxon>
        <taxon>Planctomycetota</taxon>
        <taxon>Planctomycetia</taxon>
        <taxon>Planctomycetia incertae sedis</taxon>
        <taxon>Rohdeia</taxon>
    </lineage>
</organism>
<reference evidence="10 11" key="1">
    <citation type="submission" date="2019-02" db="EMBL/GenBank/DDBJ databases">
        <title>Deep-cultivation of Planctomycetes and their phenomic and genomic characterization uncovers novel biology.</title>
        <authorList>
            <person name="Wiegand S."/>
            <person name="Jogler M."/>
            <person name="Boedeker C."/>
            <person name="Pinto D."/>
            <person name="Vollmers J."/>
            <person name="Rivas-Marin E."/>
            <person name="Kohn T."/>
            <person name="Peeters S.H."/>
            <person name="Heuer A."/>
            <person name="Rast P."/>
            <person name="Oberbeckmann S."/>
            <person name="Bunk B."/>
            <person name="Jeske O."/>
            <person name="Meyerdierks A."/>
            <person name="Storesund J.E."/>
            <person name="Kallscheuer N."/>
            <person name="Luecker S."/>
            <person name="Lage O.M."/>
            <person name="Pohl T."/>
            <person name="Merkel B.J."/>
            <person name="Hornburger P."/>
            <person name="Mueller R.-W."/>
            <person name="Bruemmer F."/>
            <person name="Labrenz M."/>
            <person name="Spormann A.M."/>
            <person name="Op den Camp H."/>
            <person name="Overmann J."/>
            <person name="Amann R."/>
            <person name="Jetten M.S.M."/>
            <person name="Mascher T."/>
            <person name="Medema M.H."/>
            <person name="Devos D.P."/>
            <person name="Kaster A.-K."/>
            <person name="Ovreas L."/>
            <person name="Rohde M."/>
            <person name="Galperin M.Y."/>
            <person name="Jogler C."/>
        </authorList>
    </citation>
    <scope>NUCLEOTIDE SEQUENCE [LARGE SCALE GENOMIC DNA]</scope>
    <source>
        <strain evidence="10 11">Pla163</strain>
    </source>
</reference>
<comment type="caution">
    <text evidence="7">Lacks conserved residue(s) required for the propagation of feature annotation.</text>
</comment>
<dbReference type="Proteomes" id="UP000319342">
    <property type="component" value="Chromosome"/>
</dbReference>
<dbReference type="SUPFAM" id="SSF69765">
    <property type="entry name" value="IpsF-like"/>
    <property type="match status" value="1"/>
</dbReference>
<dbReference type="InterPro" id="IPR020555">
    <property type="entry name" value="MECDP_synthase_CS"/>
</dbReference>
<evidence type="ECO:0000313" key="10">
    <source>
        <dbReference type="EMBL" id="QDU84079.1"/>
    </source>
</evidence>
<keyword evidence="5 7" id="KW-0414">Isoprene biosynthesis</keyword>
<gene>
    <name evidence="7 10" type="primary">ispF</name>
    <name evidence="10" type="ORF">Pla163_11810</name>
</gene>
<comment type="function">
    <text evidence="7">Involved in the biosynthesis of isopentenyl diphosphate (IPP) and dimethylallyl diphosphate (DMAPP), two major building blocks of isoprenoid compounds. Catalyzes the conversion of 4-diphosphocytidyl-2-C-methyl-D-erythritol 2-phosphate (CDP-ME2P) to 2-C-methyl-D-erythritol 2,4-cyclodiphosphate (ME-CPP) with a corresponding release of cytidine 5-monophosphate (CMP).</text>
</comment>
<dbReference type="PROSITE" id="PS01350">
    <property type="entry name" value="ISPF"/>
    <property type="match status" value="1"/>
</dbReference>
<feature type="binding site" evidence="7">
    <location>
        <begin position="36"/>
        <end position="37"/>
    </location>
    <ligand>
        <name>4-CDP-2-C-methyl-D-erythritol 2-phosphate</name>
        <dbReference type="ChEBI" id="CHEBI:57919"/>
    </ligand>
</feature>
<comment type="similarity">
    <text evidence="7 8">Belongs to the IspF family.</text>
</comment>
<dbReference type="EC" id="4.6.1.12" evidence="3 7"/>
<dbReference type="GO" id="GO:0008685">
    <property type="term" value="F:2-C-methyl-D-erythritol 2,4-cyclodiphosphate synthase activity"/>
    <property type="evidence" value="ECO:0007669"/>
    <property type="project" value="UniProtKB-UniRule"/>
</dbReference>
<keyword evidence="4 7" id="KW-0479">Metal-binding</keyword>
<dbReference type="GO" id="GO:0019288">
    <property type="term" value="P:isopentenyl diphosphate biosynthetic process, methylerythritol 4-phosphate pathway"/>
    <property type="evidence" value="ECO:0007669"/>
    <property type="project" value="UniProtKB-UniRule"/>
</dbReference>
<dbReference type="AlphaFoldDB" id="A0A518CXW9"/>
<feature type="domain" description="2-C-methyl-D-erythritol 2,4-cyclodiphosphate synthase" evidence="9">
    <location>
        <begin position="3"/>
        <end position="156"/>
    </location>
</feature>
<evidence type="ECO:0000313" key="11">
    <source>
        <dbReference type="Proteomes" id="UP000319342"/>
    </source>
</evidence>
<dbReference type="RefSeq" id="WP_145184939.1">
    <property type="nucleotide sequence ID" value="NZ_CP036290.1"/>
</dbReference>
<dbReference type="GO" id="GO:0046872">
    <property type="term" value="F:metal ion binding"/>
    <property type="evidence" value="ECO:0007669"/>
    <property type="project" value="UniProtKB-KW"/>
</dbReference>
<name>A0A518CXW9_9BACT</name>
<proteinExistence type="inferred from homology"/>
<comment type="cofactor">
    <cofactor evidence="7">
        <name>a divalent metal cation</name>
        <dbReference type="ChEBI" id="CHEBI:60240"/>
    </cofactor>
    <text evidence="7">Binds 1 divalent metal cation per subunit.</text>
</comment>
<feature type="binding site" evidence="7">
    <location>
        <begin position="58"/>
        <end position="60"/>
    </location>
    <ligand>
        <name>4-CDP-2-C-methyl-D-erythritol 2-phosphate</name>
        <dbReference type="ChEBI" id="CHEBI:57919"/>
    </ligand>
</feature>
<evidence type="ECO:0000256" key="8">
    <source>
        <dbReference type="RuleBase" id="RU004395"/>
    </source>
</evidence>
<dbReference type="PANTHER" id="PTHR43181">
    <property type="entry name" value="2-C-METHYL-D-ERYTHRITOL 2,4-CYCLODIPHOSPHATE SYNTHASE, CHLOROPLASTIC"/>
    <property type="match status" value="1"/>
</dbReference>
<evidence type="ECO:0000256" key="5">
    <source>
        <dbReference type="ARBA" id="ARBA00023229"/>
    </source>
</evidence>
<feature type="site" description="Transition state stabilizer" evidence="7">
    <location>
        <position position="36"/>
    </location>
</feature>
<feature type="site" description="Transition state stabilizer" evidence="7">
    <location>
        <position position="135"/>
    </location>
</feature>
<dbReference type="NCBIfam" id="TIGR00151">
    <property type="entry name" value="ispF"/>
    <property type="match status" value="1"/>
</dbReference>
<keyword evidence="11" id="KW-1185">Reference proteome</keyword>
<evidence type="ECO:0000256" key="1">
    <source>
        <dbReference type="ARBA" id="ARBA00000200"/>
    </source>
</evidence>
<evidence type="ECO:0000256" key="2">
    <source>
        <dbReference type="ARBA" id="ARBA00004709"/>
    </source>
</evidence>
<comment type="catalytic activity">
    <reaction evidence="1 7 8">
        <text>4-CDP-2-C-methyl-D-erythritol 2-phosphate = 2-C-methyl-D-erythritol 2,4-cyclic diphosphate + CMP</text>
        <dbReference type="Rhea" id="RHEA:23864"/>
        <dbReference type="ChEBI" id="CHEBI:57919"/>
        <dbReference type="ChEBI" id="CHEBI:58483"/>
        <dbReference type="ChEBI" id="CHEBI:60377"/>
        <dbReference type="EC" id="4.6.1.12"/>
    </reaction>
</comment>
<dbReference type="InterPro" id="IPR003526">
    <property type="entry name" value="MECDP_synthase"/>
</dbReference>
<comment type="subunit">
    <text evidence="7">Homotrimer.</text>
</comment>
<protein>
    <recommendedName>
        <fullName evidence="3 7">2-C-methyl-D-erythritol 2,4-cyclodiphosphate synthase</fullName>
        <shortName evidence="7">MECDP-synthase</shortName>
        <shortName evidence="7">MECPP-synthase</shortName>
        <shortName evidence="7">MECPS</shortName>
        <ecNumber evidence="3 7">4.6.1.12</ecNumber>
    </recommendedName>
</protein>
<dbReference type="UniPathway" id="UPA00056">
    <property type="reaction ID" value="UER00095"/>
</dbReference>
<feature type="binding site" evidence="7">
    <location>
        <begin position="10"/>
        <end position="12"/>
    </location>
    <ligand>
        <name>4-CDP-2-C-methyl-D-erythritol 2-phosphate</name>
        <dbReference type="ChEBI" id="CHEBI:57919"/>
    </ligand>
</feature>
<feature type="binding site" evidence="7">
    <location>
        <position position="44"/>
    </location>
    <ligand>
        <name>a divalent metal cation</name>
        <dbReference type="ChEBI" id="CHEBI:60240"/>
    </ligand>
</feature>
<dbReference type="Gene3D" id="3.30.1330.50">
    <property type="entry name" value="2-C-methyl-D-erythritol 2,4-cyclodiphosphate synthase"/>
    <property type="match status" value="1"/>
</dbReference>
<dbReference type="GO" id="GO:0016114">
    <property type="term" value="P:terpenoid biosynthetic process"/>
    <property type="evidence" value="ECO:0007669"/>
    <property type="project" value="InterPro"/>
</dbReference>
<evidence type="ECO:0000256" key="3">
    <source>
        <dbReference type="ARBA" id="ARBA00012579"/>
    </source>
</evidence>
<dbReference type="OrthoDB" id="9804336at2"/>
<keyword evidence="6 7" id="KW-0456">Lyase</keyword>
<dbReference type="InterPro" id="IPR036571">
    <property type="entry name" value="MECDP_synthase_sf"/>
</dbReference>
<dbReference type="PANTHER" id="PTHR43181:SF1">
    <property type="entry name" value="2-C-METHYL-D-ERYTHRITOL 2,4-CYCLODIPHOSPHATE SYNTHASE, CHLOROPLASTIC"/>
    <property type="match status" value="1"/>
</dbReference>
<evidence type="ECO:0000256" key="7">
    <source>
        <dbReference type="HAMAP-Rule" id="MF_00107"/>
    </source>
</evidence>
<sequence>MELRVGTGFDLHRLEAGRPCILGGVQLPHPTGPAGHSDGDAVLHAIGDAILGAAGLDDLGTLFPDTDPTFRGADSAALLVECVQRVAAAGWSIVNVDVVVATEGPRIAPHRAAMRARIGELLGLDPGAVNVKGKSLEGLGALAGGTGVAVQTVCLLQR</sequence>
<evidence type="ECO:0000259" key="9">
    <source>
        <dbReference type="Pfam" id="PF02542"/>
    </source>
</evidence>
<feature type="binding site" evidence="7">
    <location>
        <begin position="63"/>
        <end position="67"/>
    </location>
    <ligand>
        <name>4-CDP-2-C-methyl-D-erythritol 2-phosphate</name>
        <dbReference type="ChEBI" id="CHEBI:57919"/>
    </ligand>
</feature>
<feature type="binding site" evidence="7">
    <location>
        <position position="10"/>
    </location>
    <ligand>
        <name>a divalent metal cation</name>
        <dbReference type="ChEBI" id="CHEBI:60240"/>
    </ligand>
</feature>
<accession>A0A518CXW9</accession>
<feature type="binding site" evidence="7">
    <location>
        <position position="12"/>
    </location>
    <ligand>
        <name>a divalent metal cation</name>
        <dbReference type="ChEBI" id="CHEBI:60240"/>
    </ligand>
</feature>
<dbReference type="HAMAP" id="MF_00107">
    <property type="entry name" value="IspF"/>
    <property type="match status" value="1"/>
</dbReference>
<dbReference type="CDD" id="cd00554">
    <property type="entry name" value="MECDP_synthase"/>
    <property type="match status" value="1"/>
</dbReference>
<evidence type="ECO:0000256" key="4">
    <source>
        <dbReference type="ARBA" id="ARBA00022723"/>
    </source>
</evidence>